<dbReference type="GO" id="GO:0005829">
    <property type="term" value="C:cytosol"/>
    <property type="evidence" value="ECO:0007669"/>
    <property type="project" value="TreeGrafter"/>
</dbReference>
<name>A0AAD4XT95_9MAGN</name>
<evidence type="ECO:0000256" key="2">
    <source>
        <dbReference type="RuleBase" id="RU004175"/>
    </source>
</evidence>
<dbReference type="EMBL" id="JAJJMB010003726">
    <property type="protein sequence ID" value="KAI3945761.1"/>
    <property type="molecule type" value="Genomic_DNA"/>
</dbReference>
<dbReference type="AlphaFoldDB" id="A0AAD4XT95"/>
<comment type="similarity">
    <text evidence="2">Belongs to the histidinol dehydrogenase family.</text>
</comment>
<dbReference type="PANTHER" id="PTHR21256:SF2">
    <property type="entry name" value="HISTIDINE BIOSYNTHESIS TRIFUNCTIONAL PROTEIN"/>
    <property type="match status" value="1"/>
</dbReference>
<keyword evidence="1" id="KW-0560">Oxidoreductase</keyword>
<dbReference type="Pfam" id="PF00815">
    <property type="entry name" value="Histidinol_dh"/>
    <property type="match status" value="1"/>
</dbReference>
<organism evidence="3 4">
    <name type="scientific">Papaver atlanticum</name>
    <dbReference type="NCBI Taxonomy" id="357466"/>
    <lineage>
        <taxon>Eukaryota</taxon>
        <taxon>Viridiplantae</taxon>
        <taxon>Streptophyta</taxon>
        <taxon>Embryophyta</taxon>
        <taxon>Tracheophyta</taxon>
        <taxon>Spermatophyta</taxon>
        <taxon>Magnoliopsida</taxon>
        <taxon>Ranunculales</taxon>
        <taxon>Papaveraceae</taxon>
        <taxon>Papaveroideae</taxon>
        <taxon>Papaver</taxon>
    </lineage>
</organism>
<gene>
    <name evidence="3" type="ORF">MKW98_023035</name>
</gene>
<evidence type="ECO:0000256" key="1">
    <source>
        <dbReference type="ARBA" id="ARBA00023002"/>
    </source>
</evidence>
<dbReference type="GO" id="GO:0051287">
    <property type="term" value="F:NAD binding"/>
    <property type="evidence" value="ECO:0007669"/>
    <property type="project" value="InterPro"/>
</dbReference>
<dbReference type="PANTHER" id="PTHR21256">
    <property type="entry name" value="HISTIDINOL DEHYDROGENASE HDH"/>
    <property type="match status" value="1"/>
</dbReference>
<reference evidence="3" key="1">
    <citation type="submission" date="2022-04" db="EMBL/GenBank/DDBJ databases">
        <title>A functionally conserved STORR gene fusion in Papaver species that diverged 16.8 million years ago.</title>
        <authorList>
            <person name="Catania T."/>
        </authorList>
    </citation>
    <scope>NUCLEOTIDE SEQUENCE</scope>
    <source>
        <strain evidence="3">S-188037</strain>
    </source>
</reference>
<dbReference type="SUPFAM" id="SSF53720">
    <property type="entry name" value="ALDH-like"/>
    <property type="match status" value="1"/>
</dbReference>
<protein>
    <submittedName>
        <fullName evidence="3">Uncharacterized protein</fullName>
    </submittedName>
</protein>
<dbReference type="Proteomes" id="UP001202328">
    <property type="component" value="Unassembled WGS sequence"/>
</dbReference>
<dbReference type="InterPro" id="IPR016161">
    <property type="entry name" value="Ald_DH/histidinol_DH"/>
</dbReference>
<evidence type="ECO:0000313" key="3">
    <source>
        <dbReference type="EMBL" id="KAI3945761.1"/>
    </source>
</evidence>
<dbReference type="PRINTS" id="PR00083">
    <property type="entry name" value="HOLDHDRGNASE"/>
</dbReference>
<dbReference type="GO" id="GO:0046872">
    <property type="term" value="F:metal ion binding"/>
    <property type="evidence" value="ECO:0007669"/>
    <property type="project" value="InterPro"/>
</dbReference>
<dbReference type="Gene3D" id="3.40.50.1980">
    <property type="entry name" value="Nitrogenase molybdenum iron protein domain"/>
    <property type="match status" value="1"/>
</dbReference>
<proteinExistence type="inferred from homology"/>
<dbReference type="GO" id="GO:0000105">
    <property type="term" value="P:L-histidine biosynthetic process"/>
    <property type="evidence" value="ECO:0007669"/>
    <property type="project" value="TreeGrafter"/>
</dbReference>
<sequence length="164" mass="18184">MEVMFGFFKTLLLNKTLKELQSLSNQEFSRQMESDTVYISNLAALDEKKCGCYHYHLFPNLKLESVKLVSTDMPANPSEVLVIDDKRARPAHIAADLLSQAEHGPDSQVVLVIAEDGVDVGPSRRRSACSVRVFLEEMLQNAGVSDVDLLIMVDADEIPSGEMV</sequence>
<dbReference type="GO" id="GO:0004399">
    <property type="term" value="F:histidinol dehydrogenase activity"/>
    <property type="evidence" value="ECO:0007669"/>
    <property type="project" value="TreeGrafter"/>
</dbReference>
<comment type="caution">
    <text evidence="3">The sequence shown here is derived from an EMBL/GenBank/DDBJ whole genome shotgun (WGS) entry which is preliminary data.</text>
</comment>
<dbReference type="GO" id="GO:0009570">
    <property type="term" value="C:chloroplast stroma"/>
    <property type="evidence" value="ECO:0007669"/>
    <property type="project" value="TreeGrafter"/>
</dbReference>
<keyword evidence="4" id="KW-1185">Reference proteome</keyword>
<evidence type="ECO:0000313" key="4">
    <source>
        <dbReference type="Proteomes" id="UP001202328"/>
    </source>
</evidence>
<dbReference type="InterPro" id="IPR012131">
    <property type="entry name" value="Hstdl_DH"/>
</dbReference>
<accession>A0AAD4XT95</accession>